<accession>A0A0E9XW65</accession>
<dbReference type="EMBL" id="GBXM01002472">
    <property type="protein sequence ID" value="JAI06106.1"/>
    <property type="molecule type" value="Transcribed_RNA"/>
</dbReference>
<reference evidence="1" key="1">
    <citation type="submission" date="2014-11" db="EMBL/GenBank/DDBJ databases">
        <authorList>
            <person name="Amaro Gonzalez C."/>
        </authorList>
    </citation>
    <scope>NUCLEOTIDE SEQUENCE</scope>
</reference>
<name>A0A0E9XW65_ANGAN</name>
<sequence>MFVGNFTYMNSPAESSVMFSALCTRTGLFICVKSLNYILH</sequence>
<protein>
    <submittedName>
        <fullName evidence="1">Uncharacterized protein</fullName>
    </submittedName>
</protein>
<organism evidence="1">
    <name type="scientific">Anguilla anguilla</name>
    <name type="common">European freshwater eel</name>
    <name type="synonym">Muraena anguilla</name>
    <dbReference type="NCBI Taxonomy" id="7936"/>
    <lineage>
        <taxon>Eukaryota</taxon>
        <taxon>Metazoa</taxon>
        <taxon>Chordata</taxon>
        <taxon>Craniata</taxon>
        <taxon>Vertebrata</taxon>
        <taxon>Euteleostomi</taxon>
        <taxon>Actinopterygii</taxon>
        <taxon>Neopterygii</taxon>
        <taxon>Teleostei</taxon>
        <taxon>Anguilliformes</taxon>
        <taxon>Anguillidae</taxon>
        <taxon>Anguilla</taxon>
    </lineage>
</organism>
<proteinExistence type="predicted"/>
<dbReference type="AlphaFoldDB" id="A0A0E9XW65"/>
<reference evidence="1" key="2">
    <citation type="journal article" date="2015" name="Fish Shellfish Immunol.">
        <title>Early steps in the European eel (Anguilla anguilla)-Vibrio vulnificus interaction in the gills: Role of the RtxA13 toxin.</title>
        <authorList>
            <person name="Callol A."/>
            <person name="Pajuelo D."/>
            <person name="Ebbesson L."/>
            <person name="Teles M."/>
            <person name="MacKenzie S."/>
            <person name="Amaro C."/>
        </authorList>
    </citation>
    <scope>NUCLEOTIDE SEQUENCE</scope>
</reference>
<evidence type="ECO:0000313" key="1">
    <source>
        <dbReference type="EMBL" id="JAI06106.1"/>
    </source>
</evidence>